<sequence length="199" mass="22499">MSQTSAASTESSEPARAPRTKQTARRSKPFSSDRRPTDPLYKQEYSTPVNHSSPEYDESDDPDDGSGTPLPPLGLVKGEYEIYSSDLNEWSMFPEDEFTLILGLAGNSMWGSYDFGMFYGMMHLEERPWSSSYKKIWFTWRGRNKSEGEMSFGPNCTGWIQFYGEGRICGQLNCYGNARFSGQRISGEETQPPRSVQST</sequence>
<feature type="compositionally biased region" description="Acidic residues" evidence="1">
    <location>
        <begin position="55"/>
        <end position="64"/>
    </location>
</feature>
<organism evidence="2 3">
    <name type="scientific">Aspergillus cristatus</name>
    <name type="common">Chinese Fuzhuan brick tea-fermentation fungus</name>
    <name type="synonym">Eurotium cristatum</name>
    <dbReference type="NCBI Taxonomy" id="573508"/>
    <lineage>
        <taxon>Eukaryota</taxon>
        <taxon>Fungi</taxon>
        <taxon>Dikarya</taxon>
        <taxon>Ascomycota</taxon>
        <taxon>Pezizomycotina</taxon>
        <taxon>Eurotiomycetes</taxon>
        <taxon>Eurotiomycetidae</taxon>
        <taxon>Eurotiales</taxon>
        <taxon>Aspergillaceae</taxon>
        <taxon>Aspergillus</taxon>
        <taxon>Aspergillus subgen. Aspergillus</taxon>
    </lineage>
</organism>
<comment type="caution">
    <text evidence="2">The sequence shown here is derived from an EMBL/GenBank/DDBJ whole genome shotgun (WGS) entry which is preliminary data.</text>
</comment>
<evidence type="ECO:0000256" key="1">
    <source>
        <dbReference type="SAM" id="MobiDB-lite"/>
    </source>
</evidence>
<dbReference type="STRING" id="573508.A0A1E3B5K0"/>
<name>A0A1E3B5K0_ASPCR</name>
<keyword evidence="3" id="KW-1185">Reference proteome</keyword>
<gene>
    <name evidence="2" type="ORF">SI65_08232</name>
</gene>
<proteinExistence type="predicted"/>
<reference evidence="2 3" key="1">
    <citation type="journal article" date="2016" name="BMC Genomics">
        <title>Comparative genomic and transcriptomic analyses of the Fuzhuan brick tea-fermentation fungus Aspergillus cristatus.</title>
        <authorList>
            <person name="Ge Y."/>
            <person name="Wang Y."/>
            <person name="Liu Y."/>
            <person name="Tan Y."/>
            <person name="Ren X."/>
            <person name="Zhang X."/>
            <person name="Hyde K.D."/>
            <person name="Liu Y."/>
            <person name="Liu Z."/>
        </authorList>
    </citation>
    <scope>NUCLEOTIDE SEQUENCE [LARGE SCALE GENOMIC DNA]</scope>
    <source>
        <strain evidence="2 3">GZAAS20.1005</strain>
    </source>
</reference>
<feature type="region of interest" description="Disordered" evidence="1">
    <location>
        <begin position="1"/>
        <end position="73"/>
    </location>
</feature>
<evidence type="ECO:0000313" key="3">
    <source>
        <dbReference type="Proteomes" id="UP000094569"/>
    </source>
</evidence>
<feature type="compositionally biased region" description="Low complexity" evidence="1">
    <location>
        <begin position="1"/>
        <end position="17"/>
    </location>
</feature>
<accession>A0A1E3B5K0</accession>
<dbReference type="AlphaFoldDB" id="A0A1E3B5K0"/>
<dbReference type="VEuPathDB" id="FungiDB:SI65_08232"/>
<protein>
    <submittedName>
        <fullName evidence="2">Uncharacterized protein</fullName>
    </submittedName>
</protein>
<dbReference type="OrthoDB" id="4121058at2759"/>
<dbReference type="Proteomes" id="UP000094569">
    <property type="component" value="Unassembled WGS sequence"/>
</dbReference>
<evidence type="ECO:0000313" key="2">
    <source>
        <dbReference type="EMBL" id="ODM16233.1"/>
    </source>
</evidence>
<feature type="compositionally biased region" description="Basic residues" evidence="1">
    <location>
        <begin position="18"/>
        <end position="28"/>
    </location>
</feature>
<dbReference type="EMBL" id="JXNT01000012">
    <property type="protein sequence ID" value="ODM16233.1"/>
    <property type="molecule type" value="Genomic_DNA"/>
</dbReference>